<evidence type="ECO:0000256" key="1">
    <source>
        <dbReference type="SAM" id="MobiDB-lite"/>
    </source>
</evidence>
<comment type="caution">
    <text evidence="2">The sequence shown here is derived from an EMBL/GenBank/DDBJ whole genome shotgun (WGS) entry which is preliminary data.</text>
</comment>
<evidence type="ECO:0000313" key="3">
    <source>
        <dbReference type="EMBL" id="MBB4941641.1"/>
    </source>
</evidence>
<accession>A0A7W7RSI8</accession>
<dbReference type="EMBL" id="JACHJU010000001">
    <property type="protein sequence ID" value="MBB4937102.1"/>
    <property type="molecule type" value="Genomic_DNA"/>
</dbReference>
<name>A0A7W7RSI8_9ACTN</name>
<organism evidence="2 4">
    <name type="scientific">Streptosporangium album</name>
    <dbReference type="NCBI Taxonomy" id="47479"/>
    <lineage>
        <taxon>Bacteria</taxon>
        <taxon>Bacillati</taxon>
        <taxon>Actinomycetota</taxon>
        <taxon>Actinomycetes</taxon>
        <taxon>Streptosporangiales</taxon>
        <taxon>Streptosporangiaceae</taxon>
        <taxon>Streptosporangium</taxon>
    </lineage>
</organism>
<dbReference type="EMBL" id="JACHJU010000002">
    <property type="protein sequence ID" value="MBB4941641.1"/>
    <property type="molecule type" value="Genomic_DNA"/>
</dbReference>
<evidence type="ECO:0008006" key="5">
    <source>
        <dbReference type="Google" id="ProtNLM"/>
    </source>
</evidence>
<evidence type="ECO:0000313" key="2">
    <source>
        <dbReference type="EMBL" id="MBB4937102.1"/>
    </source>
</evidence>
<gene>
    <name evidence="2" type="ORF">FHR32_001407</name>
    <name evidence="3" type="ORF">FHR32_006018</name>
</gene>
<feature type="region of interest" description="Disordered" evidence="1">
    <location>
        <begin position="507"/>
        <end position="527"/>
    </location>
</feature>
<dbReference type="AlphaFoldDB" id="A0A7W7RSI8"/>
<keyword evidence="4" id="KW-1185">Reference proteome</keyword>
<dbReference type="RefSeq" id="WP_184753528.1">
    <property type="nucleotide sequence ID" value="NZ_BAABEK010000203.1"/>
</dbReference>
<protein>
    <recommendedName>
        <fullName evidence="5">Site-specific recombinase XerD</fullName>
    </recommendedName>
</protein>
<evidence type="ECO:0000313" key="4">
    <source>
        <dbReference type="Proteomes" id="UP000534286"/>
    </source>
</evidence>
<proteinExistence type="predicted"/>
<sequence length="527" mass="57431">MTTDTQPGVAGDPQVAVLRGAVDHFIDEIIGRSPAARLRLLTELRHELNASLDSARVQAMTDASAQGWGLRRIAEQCDLSHEQVRRLLAGSVDAAKSARSKYSKNQGICRECAGMARRFCTRCGEEEGPLPAGLCQRCTLADALCLVLDDGNGQVSPPLKPLFDGLCAATEPGTVLEWLTGQVRDLLEGLATGRIGLTHEALNSLEPVRTVDHLRDLLVHHGVLPPLDKQLALFERWLPRYLDNLAEPVHARLVGHFATWHVLNRMRRRAAKRRLVPSANDHAKQQVSQAAALLTWLDGRGRSLGKLGQADVDAWFAESTATRRPSLDFLRWCAETGRTSKLTLPTGKVTNPAPITQHRRLELIRVLLTGDRAPLFVRVAGLIVLLYAQPVSRLIRLTTDDLTENDTEMLLRLGDPPVTVPDPFAALLRGYLKQLPRQINSTNPSSAWLFPGQRAGQPASVGGVRDALREAGIPTLAARSATLRQLVLQAPAPVIAVMLGYHHTTTTGTAAEAGSPWSKYAPGDHSK</sequence>
<dbReference type="Proteomes" id="UP000534286">
    <property type="component" value="Unassembled WGS sequence"/>
</dbReference>
<reference evidence="2 4" key="1">
    <citation type="submission" date="2020-08" db="EMBL/GenBank/DDBJ databases">
        <title>Sequencing the genomes of 1000 actinobacteria strains.</title>
        <authorList>
            <person name="Klenk H.-P."/>
        </authorList>
    </citation>
    <scope>NUCLEOTIDE SEQUENCE [LARGE SCALE GENOMIC DNA]</scope>
    <source>
        <strain evidence="2 4">DSM 43023</strain>
    </source>
</reference>